<dbReference type="AlphaFoldDB" id="A0A9D3PWJ0"/>
<feature type="transmembrane region" description="Helical" evidence="6">
    <location>
        <begin position="569"/>
        <end position="589"/>
    </location>
</feature>
<feature type="transmembrane region" description="Helical" evidence="6">
    <location>
        <begin position="538"/>
        <end position="557"/>
    </location>
</feature>
<evidence type="ECO:0000259" key="9">
    <source>
        <dbReference type="PROSITE" id="PS50261"/>
    </source>
</evidence>
<dbReference type="GO" id="GO:0004930">
    <property type="term" value="F:G protein-coupled receptor activity"/>
    <property type="evidence" value="ECO:0007669"/>
    <property type="project" value="InterPro"/>
</dbReference>
<dbReference type="Gene3D" id="1.20.1070.10">
    <property type="entry name" value="Rhodopsin 7-helix transmembrane proteins"/>
    <property type="match status" value="1"/>
</dbReference>
<sequence length="651" mass="72545">MKQEKSREILRLAVLLALLRHGVSETDRDFRMCGTWEHGWGSRNLWFDVKKGCETVSVAANASTLSISGSIMGSCENSSSIPLDSAQGNTTHFCVFFDPLLDLLQVEVRGQNHTLCRPAGLQESCCTGLSRIDNKSASEKYGIWNGSIRGDLMNMDRHKIYMFRGENNSCKADLCSEAGEKPEQVDSIEKAVMRSGKMGKTDLPCAQGSVMELKKGSHGLDVTFPPTKREHPKPTPLVHLPPSLVSSGKRSAKVVLTYFSEPTLFQKRGGEERRKERVLKEVVGISVENEVISGLPEPVRITFHHDTVSKNETTQCVSWDTRKDPEVEWRKEGCETIRKFPSETECRCDHLTYFAILVQLKPRVKVPHLVALTYISAVCCAVSVFSCIILIFALTRAQRRSGQDQSSPIHRSLAVALLLLTLLFLLTGVLASLENHSLCIAMGALLHYALLCSFTWMAIEVFNAFWLIYRVLKPLPKHYALNLMGFGLPAGLVILFGSTCDVYGLREIESSDETTIPHKMCWIKNTTSGSLFHYGTNISFLACLVCAGVAMLCLVLRKVQNRTEWKQNRVAFLSLWGLSCLFGSTWGLAFLDFGALSVAVLFLCSILNSLQGFFLMLRFCILEMMRRKSAVADGSSSASTRQHMLQEQEKS</sequence>
<feature type="domain" description="GAIN-B" evidence="8">
    <location>
        <begin position="211"/>
        <end position="364"/>
    </location>
</feature>
<dbReference type="PROSITE" id="PS50261">
    <property type="entry name" value="G_PROTEIN_RECEP_F2_4"/>
    <property type="match status" value="1"/>
</dbReference>
<dbReference type="InterPro" id="IPR046338">
    <property type="entry name" value="GAIN_dom_sf"/>
</dbReference>
<keyword evidence="7" id="KW-0732">Signal</keyword>
<keyword evidence="3 6" id="KW-1133">Transmembrane helix</keyword>
<keyword evidence="2 6" id="KW-0812">Transmembrane</keyword>
<evidence type="ECO:0000256" key="7">
    <source>
        <dbReference type="SAM" id="SignalP"/>
    </source>
</evidence>
<evidence type="ECO:0000256" key="6">
    <source>
        <dbReference type="SAM" id="Phobius"/>
    </source>
</evidence>
<dbReference type="PROSITE" id="PS50221">
    <property type="entry name" value="GAIN_B"/>
    <property type="match status" value="1"/>
</dbReference>
<evidence type="ECO:0000256" key="1">
    <source>
        <dbReference type="ARBA" id="ARBA00004141"/>
    </source>
</evidence>
<comment type="caution">
    <text evidence="10">The sequence shown here is derived from an EMBL/GenBank/DDBJ whole genome shotgun (WGS) entry which is preliminary data.</text>
</comment>
<feature type="signal peptide" evidence="7">
    <location>
        <begin position="1"/>
        <end position="24"/>
    </location>
</feature>
<dbReference type="EMBL" id="JAFDVH010000011">
    <property type="protein sequence ID" value="KAG7468604.1"/>
    <property type="molecule type" value="Genomic_DNA"/>
</dbReference>
<evidence type="ECO:0000256" key="4">
    <source>
        <dbReference type="ARBA" id="ARBA00023136"/>
    </source>
</evidence>
<dbReference type="InterPro" id="IPR057244">
    <property type="entry name" value="GAIN_B"/>
</dbReference>
<feature type="transmembrane region" description="Helical" evidence="6">
    <location>
        <begin position="445"/>
        <end position="467"/>
    </location>
</feature>
<organism evidence="10 11">
    <name type="scientific">Megalops atlanticus</name>
    <name type="common">Tarpon</name>
    <name type="synonym">Clupea gigantea</name>
    <dbReference type="NCBI Taxonomy" id="7932"/>
    <lineage>
        <taxon>Eukaryota</taxon>
        <taxon>Metazoa</taxon>
        <taxon>Chordata</taxon>
        <taxon>Craniata</taxon>
        <taxon>Vertebrata</taxon>
        <taxon>Euteleostomi</taxon>
        <taxon>Actinopterygii</taxon>
        <taxon>Neopterygii</taxon>
        <taxon>Teleostei</taxon>
        <taxon>Elopiformes</taxon>
        <taxon>Megalopidae</taxon>
        <taxon>Megalops</taxon>
    </lineage>
</organism>
<keyword evidence="4 6" id="KW-0472">Membrane</keyword>
<proteinExistence type="predicted"/>
<dbReference type="InterPro" id="IPR000203">
    <property type="entry name" value="GPS"/>
</dbReference>
<dbReference type="GO" id="GO:0007189">
    <property type="term" value="P:adenylate cyclase-activating G protein-coupled receptor signaling pathway"/>
    <property type="evidence" value="ECO:0007669"/>
    <property type="project" value="TreeGrafter"/>
</dbReference>
<dbReference type="PANTHER" id="PTHR12011:SF435">
    <property type="entry name" value="ADHESION G PROTEIN-COUPLED RECEPTOR G1-RELATED"/>
    <property type="match status" value="1"/>
</dbReference>
<name>A0A9D3PWJ0_MEGAT</name>
<comment type="subcellular location">
    <subcellularLocation>
        <location evidence="1">Membrane</location>
        <topology evidence="1">Multi-pass membrane protein</topology>
    </subcellularLocation>
</comment>
<protein>
    <recommendedName>
        <fullName evidence="12">Adhesion G protein-coupled receptor G1</fullName>
    </recommendedName>
</protein>
<feature type="domain" description="G-protein coupled receptors family 2 profile 2" evidence="9">
    <location>
        <begin position="372"/>
        <end position="623"/>
    </location>
</feature>
<feature type="transmembrane region" description="Helical" evidence="6">
    <location>
        <begin position="595"/>
        <end position="617"/>
    </location>
</feature>
<dbReference type="PANTHER" id="PTHR12011">
    <property type="entry name" value="ADHESION G-PROTEIN COUPLED RECEPTOR"/>
    <property type="match status" value="1"/>
</dbReference>
<feature type="transmembrane region" description="Helical" evidence="6">
    <location>
        <begin position="369"/>
        <end position="392"/>
    </location>
</feature>
<feature type="chain" id="PRO_5039017557" description="Adhesion G protein-coupled receptor G1" evidence="7">
    <location>
        <begin position="25"/>
        <end position="651"/>
    </location>
</feature>
<dbReference type="InterPro" id="IPR000832">
    <property type="entry name" value="GPCR_2_secretin-like"/>
</dbReference>
<dbReference type="Pfam" id="PF01825">
    <property type="entry name" value="GPS"/>
    <property type="match status" value="1"/>
</dbReference>
<evidence type="ECO:0000313" key="10">
    <source>
        <dbReference type="EMBL" id="KAG7468604.1"/>
    </source>
</evidence>
<evidence type="ECO:0000256" key="5">
    <source>
        <dbReference type="ARBA" id="ARBA00023157"/>
    </source>
</evidence>
<feature type="transmembrane region" description="Helical" evidence="6">
    <location>
        <begin position="413"/>
        <end position="433"/>
    </location>
</feature>
<dbReference type="GO" id="GO:0007166">
    <property type="term" value="P:cell surface receptor signaling pathway"/>
    <property type="evidence" value="ECO:0007669"/>
    <property type="project" value="InterPro"/>
</dbReference>
<keyword evidence="5" id="KW-1015">Disulfide bond</keyword>
<dbReference type="InterPro" id="IPR017981">
    <property type="entry name" value="GPCR_2-like_7TM"/>
</dbReference>
<dbReference type="GO" id="GO:0005886">
    <property type="term" value="C:plasma membrane"/>
    <property type="evidence" value="ECO:0007669"/>
    <property type="project" value="TreeGrafter"/>
</dbReference>
<evidence type="ECO:0000256" key="3">
    <source>
        <dbReference type="ARBA" id="ARBA00022989"/>
    </source>
</evidence>
<feature type="transmembrane region" description="Helical" evidence="6">
    <location>
        <begin position="479"/>
        <end position="497"/>
    </location>
</feature>
<evidence type="ECO:0000259" key="8">
    <source>
        <dbReference type="PROSITE" id="PS50221"/>
    </source>
</evidence>
<accession>A0A9D3PWJ0</accession>
<dbReference type="OrthoDB" id="8951579at2759"/>
<reference evidence="10" key="1">
    <citation type="submission" date="2021-01" db="EMBL/GenBank/DDBJ databases">
        <authorList>
            <person name="Zahm M."/>
            <person name="Roques C."/>
            <person name="Cabau C."/>
            <person name="Klopp C."/>
            <person name="Donnadieu C."/>
            <person name="Jouanno E."/>
            <person name="Lampietro C."/>
            <person name="Louis A."/>
            <person name="Herpin A."/>
            <person name="Echchiki A."/>
            <person name="Berthelot C."/>
            <person name="Parey E."/>
            <person name="Roest-Crollius H."/>
            <person name="Braasch I."/>
            <person name="Postlethwait J."/>
            <person name="Bobe J."/>
            <person name="Montfort J."/>
            <person name="Bouchez O."/>
            <person name="Begum T."/>
            <person name="Mejri S."/>
            <person name="Adams A."/>
            <person name="Chen W.-J."/>
            <person name="Guiguen Y."/>
        </authorList>
    </citation>
    <scope>NUCLEOTIDE SEQUENCE</scope>
    <source>
        <strain evidence="10">YG-15Mar2019-1</strain>
        <tissue evidence="10">Brain</tissue>
    </source>
</reference>
<dbReference type="Proteomes" id="UP001046870">
    <property type="component" value="Chromosome 11"/>
</dbReference>
<evidence type="ECO:0008006" key="12">
    <source>
        <dbReference type="Google" id="ProtNLM"/>
    </source>
</evidence>
<keyword evidence="11" id="KW-1185">Reference proteome</keyword>
<dbReference type="Gene3D" id="2.60.220.50">
    <property type="match status" value="1"/>
</dbReference>
<evidence type="ECO:0000256" key="2">
    <source>
        <dbReference type="ARBA" id="ARBA00022692"/>
    </source>
</evidence>
<dbReference type="SMART" id="SM00303">
    <property type="entry name" value="GPS"/>
    <property type="match status" value="1"/>
</dbReference>
<gene>
    <name evidence="10" type="ORF">MATL_G00144660</name>
</gene>
<evidence type="ECO:0000313" key="11">
    <source>
        <dbReference type="Proteomes" id="UP001046870"/>
    </source>
</evidence>
<dbReference type="Pfam" id="PF00002">
    <property type="entry name" value="7tm_2"/>
    <property type="match status" value="1"/>
</dbReference>